<dbReference type="InterPro" id="IPR013324">
    <property type="entry name" value="RNA_pol_sigma_r3/r4-like"/>
</dbReference>
<dbReference type="NCBIfam" id="TIGR02937">
    <property type="entry name" value="sigma70-ECF"/>
    <property type="match status" value="1"/>
</dbReference>
<keyword evidence="4" id="KW-0804">Transcription</keyword>
<proteinExistence type="inferred from homology"/>
<evidence type="ECO:0000256" key="4">
    <source>
        <dbReference type="ARBA" id="ARBA00023163"/>
    </source>
</evidence>
<evidence type="ECO:0000313" key="7">
    <source>
        <dbReference type="Proteomes" id="UP000462014"/>
    </source>
</evidence>
<dbReference type="InterPro" id="IPR036388">
    <property type="entry name" value="WH-like_DNA-bd_sf"/>
</dbReference>
<dbReference type="InterPro" id="IPR014284">
    <property type="entry name" value="RNA_pol_sigma-70_dom"/>
</dbReference>
<dbReference type="InterPro" id="IPR014327">
    <property type="entry name" value="RNA_pol_sigma70_bacteroid"/>
</dbReference>
<dbReference type="SUPFAM" id="SSF88946">
    <property type="entry name" value="Sigma2 domain of RNA polymerase sigma factors"/>
    <property type="match status" value="1"/>
</dbReference>
<dbReference type="SMART" id="SM00421">
    <property type="entry name" value="HTH_LUXR"/>
    <property type="match status" value="1"/>
</dbReference>
<evidence type="ECO:0000256" key="2">
    <source>
        <dbReference type="ARBA" id="ARBA00023015"/>
    </source>
</evidence>
<dbReference type="AlphaFoldDB" id="A0A7K1ST55"/>
<dbReference type="InterPro" id="IPR013249">
    <property type="entry name" value="RNA_pol_sigma70_r4_t2"/>
</dbReference>
<sequence>MENRPYKDLPEQVLFALFQQSNENAFSEIYFRYSGALYKHALKMLKDRDEAKDIIQDIFASFWLKRESLILTTSLASYLYTSVRNKVLDVFSHEKVAARYQQSLQAFIDQGEFITDDWLREKELTAIIDQQIAELPPKMRAVFELSRKTQLSYREISEELDICENTVRKHITKAIKKLKVKLDTVVIIALTVVEIIQLIRIK</sequence>
<protein>
    <submittedName>
        <fullName evidence="6">RNA polymerase sigma-70 factor</fullName>
    </submittedName>
</protein>
<evidence type="ECO:0000256" key="3">
    <source>
        <dbReference type="ARBA" id="ARBA00023082"/>
    </source>
</evidence>
<feature type="domain" description="HTH luxR-type" evidence="5">
    <location>
        <begin position="132"/>
        <end position="190"/>
    </location>
</feature>
<reference evidence="6 7" key="1">
    <citation type="submission" date="2019-12" db="EMBL/GenBank/DDBJ databases">
        <title>Mucilaginibacter sp. HMF7410 genome sequencing and assembly.</title>
        <authorList>
            <person name="Kang H."/>
            <person name="Cha I."/>
            <person name="Kim H."/>
            <person name="Joh K."/>
        </authorList>
    </citation>
    <scope>NUCLEOTIDE SEQUENCE [LARGE SCALE GENOMIC DNA]</scope>
    <source>
        <strain evidence="6 7">HMF7410</strain>
    </source>
</reference>
<dbReference type="Gene3D" id="1.10.1740.10">
    <property type="match status" value="1"/>
</dbReference>
<dbReference type="GO" id="GO:0006352">
    <property type="term" value="P:DNA-templated transcription initiation"/>
    <property type="evidence" value="ECO:0007669"/>
    <property type="project" value="InterPro"/>
</dbReference>
<keyword evidence="3" id="KW-0731">Sigma factor</keyword>
<dbReference type="Pfam" id="PF08281">
    <property type="entry name" value="Sigma70_r4_2"/>
    <property type="match status" value="1"/>
</dbReference>
<dbReference type="GO" id="GO:0003677">
    <property type="term" value="F:DNA binding"/>
    <property type="evidence" value="ECO:0007669"/>
    <property type="project" value="InterPro"/>
</dbReference>
<dbReference type="Gene3D" id="1.10.10.10">
    <property type="entry name" value="Winged helix-like DNA-binding domain superfamily/Winged helix DNA-binding domain"/>
    <property type="match status" value="1"/>
</dbReference>
<dbReference type="InterPro" id="IPR013325">
    <property type="entry name" value="RNA_pol_sigma_r2"/>
</dbReference>
<dbReference type="PANTHER" id="PTHR43133:SF46">
    <property type="entry name" value="RNA POLYMERASE SIGMA-70 FACTOR ECF SUBFAMILY"/>
    <property type="match status" value="1"/>
</dbReference>
<keyword evidence="7" id="KW-1185">Reference proteome</keyword>
<dbReference type="InterPro" id="IPR039425">
    <property type="entry name" value="RNA_pol_sigma-70-like"/>
</dbReference>
<dbReference type="InterPro" id="IPR007627">
    <property type="entry name" value="RNA_pol_sigma70_r2"/>
</dbReference>
<dbReference type="Proteomes" id="UP000462014">
    <property type="component" value="Unassembled WGS sequence"/>
</dbReference>
<dbReference type="EMBL" id="WPIK01000002">
    <property type="protein sequence ID" value="MVN20481.1"/>
    <property type="molecule type" value="Genomic_DNA"/>
</dbReference>
<dbReference type="PANTHER" id="PTHR43133">
    <property type="entry name" value="RNA POLYMERASE ECF-TYPE SIGMA FACTO"/>
    <property type="match status" value="1"/>
</dbReference>
<organism evidence="6 7">
    <name type="scientific">Mucilaginibacter arboris</name>
    <dbReference type="NCBI Taxonomy" id="2682090"/>
    <lineage>
        <taxon>Bacteria</taxon>
        <taxon>Pseudomonadati</taxon>
        <taxon>Bacteroidota</taxon>
        <taxon>Sphingobacteriia</taxon>
        <taxon>Sphingobacteriales</taxon>
        <taxon>Sphingobacteriaceae</taxon>
        <taxon>Mucilaginibacter</taxon>
    </lineage>
</organism>
<dbReference type="InterPro" id="IPR000792">
    <property type="entry name" value="Tscrpt_reg_LuxR_C"/>
</dbReference>
<name>A0A7K1ST55_9SPHI</name>
<comment type="similarity">
    <text evidence="1">Belongs to the sigma-70 factor family. ECF subfamily.</text>
</comment>
<gene>
    <name evidence="6" type="ORF">GO621_02895</name>
</gene>
<evidence type="ECO:0000313" key="6">
    <source>
        <dbReference type="EMBL" id="MVN20481.1"/>
    </source>
</evidence>
<dbReference type="NCBIfam" id="TIGR02985">
    <property type="entry name" value="Sig70_bacteroi1"/>
    <property type="match status" value="1"/>
</dbReference>
<dbReference type="Pfam" id="PF04542">
    <property type="entry name" value="Sigma70_r2"/>
    <property type="match status" value="1"/>
</dbReference>
<comment type="caution">
    <text evidence="6">The sequence shown here is derived from an EMBL/GenBank/DDBJ whole genome shotgun (WGS) entry which is preliminary data.</text>
</comment>
<dbReference type="CDD" id="cd06171">
    <property type="entry name" value="Sigma70_r4"/>
    <property type="match status" value="1"/>
</dbReference>
<evidence type="ECO:0000256" key="1">
    <source>
        <dbReference type="ARBA" id="ARBA00010641"/>
    </source>
</evidence>
<dbReference type="GO" id="GO:0016987">
    <property type="term" value="F:sigma factor activity"/>
    <property type="evidence" value="ECO:0007669"/>
    <property type="project" value="UniProtKB-KW"/>
</dbReference>
<keyword evidence="2" id="KW-0805">Transcription regulation</keyword>
<evidence type="ECO:0000259" key="5">
    <source>
        <dbReference type="SMART" id="SM00421"/>
    </source>
</evidence>
<dbReference type="SUPFAM" id="SSF88659">
    <property type="entry name" value="Sigma3 and sigma4 domains of RNA polymerase sigma factors"/>
    <property type="match status" value="1"/>
</dbReference>
<accession>A0A7K1ST55</accession>